<dbReference type="Proteomes" id="UP000008720">
    <property type="component" value="Chromosome"/>
</dbReference>
<dbReference type="PANTHER" id="PTHR46112">
    <property type="entry name" value="AMINOPEPTIDASE"/>
    <property type="match status" value="1"/>
</dbReference>
<keyword evidence="3" id="KW-1185">Reference proteome</keyword>
<dbReference type="eggNOG" id="COG0006">
    <property type="taxonomic scope" value="Bacteria"/>
</dbReference>
<dbReference type="InterPro" id="IPR050659">
    <property type="entry name" value="Peptidase_M24B"/>
</dbReference>
<sequence length="446" mass="50052">MKNALVILISFFFAFSCQNQIDEEKQVEKIDNPFTGKNPWPEIRKKRINQLLPEAMDRAEIDAWMVICRENNNDPMALHIGGENAGGTSFYVFYKSDDKVQSIVFCSFGEVTALKELGLHDSIVSISRGQDVFKLATDFVKELNSGKIAVNMSSSNSTADGLSHSQYQKLAESFGTEWEEKLVSAEELVYEWLSIKLPEEIEIMRKAAEITGKWELEAYETIIPGKTNDAEVAEFLNEKIKAYGYEDGWNPEQNPNVNSGPDRGHSHATEKVIMPGDVIQTDFGIKVYGIWVTDIQRFAYVLKEGEEKAPEDIQRYWDVAKRGHRLVFENMKPGISGYELDKAQREWMKENGSLPVPWSTGHPVGYVAHDVGPSLGGGQEGITPSKAALKPLREGMVFAYDGFYAWKIKGGEKTISVEEMVVVTENGAEYLTAPQEELILIGNEIK</sequence>
<dbReference type="InterPro" id="IPR000994">
    <property type="entry name" value="Pept_M24"/>
</dbReference>
<feature type="domain" description="Peptidase M24" evidence="1">
    <location>
        <begin position="202"/>
        <end position="425"/>
    </location>
</feature>
<dbReference type="KEGG" id="mtt:Ftrac_2865"/>
<protein>
    <submittedName>
        <fullName evidence="2">Peptidase M24</fullName>
    </submittedName>
</protein>
<name>E4TSC5_MARTH</name>
<dbReference type="HOGENOM" id="CLU_017266_9_0_10"/>
<dbReference type="SUPFAM" id="SSF55920">
    <property type="entry name" value="Creatinase/aminopeptidase"/>
    <property type="match status" value="1"/>
</dbReference>
<dbReference type="PROSITE" id="PS51257">
    <property type="entry name" value="PROKAR_LIPOPROTEIN"/>
    <property type="match status" value="1"/>
</dbReference>
<dbReference type="AlphaFoldDB" id="E4TSC5"/>
<evidence type="ECO:0000259" key="1">
    <source>
        <dbReference type="Pfam" id="PF00557"/>
    </source>
</evidence>
<gene>
    <name evidence="2" type="ordered locus">Ftrac_2865</name>
</gene>
<dbReference type="Gene3D" id="3.90.230.10">
    <property type="entry name" value="Creatinase/methionine aminopeptidase superfamily"/>
    <property type="match status" value="1"/>
</dbReference>
<dbReference type="EMBL" id="CP002349">
    <property type="protein sequence ID" value="ADR22842.1"/>
    <property type="molecule type" value="Genomic_DNA"/>
</dbReference>
<accession>E4TSC5</accession>
<evidence type="ECO:0000313" key="2">
    <source>
        <dbReference type="EMBL" id="ADR22842.1"/>
    </source>
</evidence>
<evidence type="ECO:0000313" key="3">
    <source>
        <dbReference type="Proteomes" id="UP000008720"/>
    </source>
</evidence>
<proteinExistence type="predicted"/>
<dbReference type="OrthoDB" id="9765815at2"/>
<dbReference type="RefSeq" id="WP_013454985.1">
    <property type="nucleotide sequence ID" value="NC_014759.1"/>
</dbReference>
<dbReference type="Pfam" id="PF00557">
    <property type="entry name" value="Peptidase_M24"/>
    <property type="match status" value="1"/>
</dbReference>
<reference evidence="2 3" key="1">
    <citation type="journal article" date="2011" name="Stand. Genomic Sci.">
        <title>Complete genome sequence of Marivirga tractuosa type strain (H-43).</title>
        <authorList>
            <person name="Pagani I."/>
            <person name="Chertkov O."/>
            <person name="Lapidus A."/>
            <person name="Lucas S."/>
            <person name="Del Rio T.G."/>
            <person name="Tice H."/>
            <person name="Copeland A."/>
            <person name="Cheng J.F."/>
            <person name="Nolan M."/>
            <person name="Saunders E."/>
            <person name="Pitluck S."/>
            <person name="Held B."/>
            <person name="Goodwin L."/>
            <person name="Liolios K."/>
            <person name="Ovchinikova G."/>
            <person name="Ivanova N."/>
            <person name="Mavromatis K."/>
            <person name="Pati A."/>
            <person name="Chen A."/>
            <person name="Palaniappan K."/>
            <person name="Land M."/>
            <person name="Hauser L."/>
            <person name="Jeffries C.D."/>
            <person name="Detter J.C."/>
            <person name="Han C."/>
            <person name="Tapia R."/>
            <person name="Ngatchou-Djao O.D."/>
            <person name="Rohde M."/>
            <person name="Goker M."/>
            <person name="Spring S."/>
            <person name="Sikorski J."/>
            <person name="Woyke T."/>
            <person name="Bristow J."/>
            <person name="Eisen J.A."/>
            <person name="Markowitz V."/>
            <person name="Hugenholtz P."/>
            <person name="Klenk H.P."/>
            <person name="Kyrpides N.C."/>
        </authorList>
    </citation>
    <scope>NUCLEOTIDE SEQUENCE [LARGE SCALE GENOMIC DNA]</scope>
    <source>
        <strain evidence="3">ATCC 23168 / DSM 4126 / NBRC 15989 / NCIMB 1408 / VKM B-1430 / H-43</strain>
    </source>
</reference>
<dbReference type="PANTHER" id="PTHR46112:SF8">
    <property type="entry name" value="CYTOPLASMIC PEPTIDASE PEPQ-RELATED"/>
    <property type="match status" value="1"/>
</dbReference>
<organism evidence="2 3">
    <name type="scientific">Marivirga tractuosa (strain ATCC 23168 / DSM 4126 / NBRC 15989 / NCIMB 1408 / VKM B-1430 / H-43)</name>
    <name type="common">Microscilla tractuosa</name>
    <name type="synonym">Flexibacter tractuosus</name>
    <dbReference type="NCBI Taxonomy" id="643867"/>
    <lineage>
        <taxon>Bacteria</taxon>
        <taxon>Pseudomonadati</taxon>
        <taxon>Bacteroidota</taxon>
        <taxon>Cytophagia</taxon>
        <taxon>Cytophagales</taxon>
        <taxon>Marivirgaceae</taxon>
        <taxon>Marivirga</taxon>
    </lineage>
</organism>
<dbReference type="CDD" id="cd01066">
    <property type="entry name" value="APP_MetAP"/>
    <property type="match status" value="1"/>
</dbReference>
<dbReference type="InterPro" id="IPR036005">
    <property type="entry name" value="Creatinase/aminopeptidase-like"/>
</dbReference>
<dbReference type="STRING" id="643867.Ftrac_2865"/>